<dbReference type="FunFam" id="1.10.10.10:FF:000012">
    <property type="entry name" value="U5 small nuclear ribonucleoprotein helicase"/>
    <property type="match status" value="1"/>
</dbReference>
<dbReference type="GO" id="GO:0007131">
    <property type="term" value="P:reciprocal meiotic recombination"/>
    <property type="evidence" value="ECO:0007669"/>
    <property type="project" value="UniProtKB-ARBA"/>
</dbReference>
<keyword evidence="5" id="KW-0863">Zinc-finger</keyword>
<dbReference type="InterPro" id="IPR036388">
    <property type="entry name" value="WH-like_DNA-bd_sf"/>
</dbReference>
<evidence type="ECO:0000256" key="4">
    <source>
        <dbReference type="ARBA" id="ARBA00022741"/>
    </source>
</evidence>
<keyword evidence="6" id="KW-0378">Hydrolase</keyword>
<evidence type="ECO:0000256" key="6">
    <source>
        <dbReference type="ARBA" id="ARBA00022801"/>
    </source>
</evidence>
<dbReference type="Pfam" id="PF00270">
    <property type="entry name" value="DEAD"/>
    <property type="match status" value="1"/>
</dbReference>
<dbReference type="Proteomes" id="UP000188318">
    <property type="component" value="Unassembled WGS sequence"/>
</dbReference>
<feature type="compositionally biased region" description="Basic and acidic residues" evidence="15">
    <location>
        <begin position="1372"/>
        <end position="1381"/>
    </location>
</feature>
<evidence type="ECO:0000256" key="8">
    <source>
        <dbReference type="ARBA" id="ARBA00022833"/>
    </source>
</evidence>
<keyword evidence="11" id="KW-0469">Meiosis</keyword>
<dbReference type="EC" id="5.6.2.4" evidence="13"/>
<dbReference type="FunFam" id="3.40.50.300:FF:000950">
    <property type="entry name" value="probable ATP-dependent DNA helicase HFM1"/>
    <property type="match status" value="1"/>
</dbReference>
<evidence type="ECO:0000259" key="16">
    <source>
        <dbReference type="PROSITE" id="PS51192"/>
    </source>
</evidence>
<feature type="compositionally biased region" description="Polar residues" evidence="15">
    <location>
        <begin position="1322"/>
        <end position="1331"/>
    </location>
</feature>
<feature type="region of interest" description="Disordered" evidence="15">
    <location>
        <begin position="1353"/>
        <end position="1417"/>
    </location>
</feature>
<organism evidence="18 19">
    <name type="scientific">Aspergillus carbonarius (strain ITEM 5010)</name>
    <dbReference type="NCBI Taxonomy" id="602072"/>
    <lineage>
        <taxon>Eukaryota</taxon>
        <taxon>Fungi</taxon>
        <taxon>Dikarya</taxon>
        <taxon>Ascomycota</taxon>
        <taxon>Pezizomycotina</taxon>
        <taxon>Eurotiomycetes</taxon>
        <taxon>Eurotiomycetidae</taxon>
        <taxon>Eurotiales</taxon>
        <taxon>Aspergillaceae</taxon>
        <taxon>Aspergillus</taxon>
        <taxon>Aspergillus subgen. Circumdati</taxon>
    </lineage>
</organism>
<dbReference type="InterPro" id="IPR052247">
    <property type="entry name" value="Meiotic_Crossover_Helicase"/>
</dbReference>
<dbReference type="FunFam" id="1.10.3380.10:FF:000012">
    <property type="entry name" value="DEAD/DEAH box DNA helicase"/>
    <property type="match status" value="1"/>
</dbReference>
<feature type="compositionally biased region" description="Polar residues" evidence="15">
    <location>
        <begin position="1382"/>
        <end position="1396"/>
    </location>
</feature>
<keyword evidence="9" id="KW-0067">ATP-binding</keyword>
<evidence type="ECO:0000256" key="13">
    <source>
        <dbReference type="ARBA" id="ARBA00034808"/>
    </source>
</evidence>
<dbReference type="Pfam" id="PF02889">
    <property type="entry name" value="Sec63"/>
    <property type="match status" value="1"/>
</dbReference>
<dbReference type="InterPro" id="IPR036390">
    <property type="entry name" value="WH_DNA-bd_sf"/>
</dbReference>
<accession>A0A1R3S1C3</accession>
<dbReference type="Gene3D" id="1.10.3380.10">
    <property type="entry name" value="Sec63 N-terminal domain-like domain"/>
    <property type="match status" value="1"/>
</dbReference>
<evidence type="ECO:0000256" key="14">
    <source>
        <dbReference type="ARBA" id="ARBA00048988"/>
    </source>
</evidence>
<dbReference type="CDD" id="cd18795">
    <property type="entry name" value="SF2_C_Ski2"/>
    <property type="match status" value="1"/>
</dbReference>
<dbReference type="GO" id="GO:0043138">
    <property type="term" value="F:3'-5' DNA helicase activity"/>
    <property type="evidence" value="ECO:0007669"/>
    <property type="project" value="UniProtKB-EC"/>
</dbReference>
<comment type="cofactor">
    <cofactor evidence="1">
        <name>Zn(2+)</name>
        <dbReference type="ChEBI" id="CHEBI:29105"/>
    </cofactor>
</comment>
<feature type="region of interest" description="Disordered" evidence="15">
    <location>
        <begin position="1105"/>
        <end position="1136"/>
    </location>
</feature>
<dbReference type="SUPFAM" id="SSF46785">
    <property type="entry name" value="Winged helix' DNA-binding domain"/>
    <property type="match status" value="1"/>
</dbReference>
<evidence type="ECO:0000256" key="7">
    <source>
        <dbReference type="ARBA" id="ARBA00022806"/>
    </source>
</evidence>
<dbReference type="SUPFAM" id="SSF158702">
    <property type="entry name" value="Sec63 N-terminal domain-like"/>
    <property type="match status" value="1"/>
</dbReference>
<dbReference type="InterPro" id="IPR014001">
    <property type="entry name" value="Helicase_ATP-bd"/>
</dbReference>
<evidence type="ECO:0000256" key="11">
    <source>
        <dbReference type="ARBA" id="ARBA00023254"/>
    </source>
</evidence>
<keyword evidence="4" id="KW-0547">Nucleotide-binding</keyword>
<evidence type="ECO:0000313" key="18">
    <source>
        <dbReference type="EMBL" id="OOG00498.1"/>
    </source>
</evidence>
<dbReference type="InterPro" id="IPR057842">
    <property type="entry name" value="WH_MER3"/>
</dbReference>
<dbReference type="SMART" id="SM00490">
    <property type="entry name" value="HELICc"/>
    <property type="match status" value="1"/>
</dbReference>
<evidence type="ECO:0000256" key="1">
    <source>
        <dbReference type="ARBA" id="ARBA00001947"/>
    </source>
</evidence>
<evidence type="ECO:0000256" key="5">
    <source>
        <dbReference type="ARBA" id="ARBA00022771"/>
    </source>
</evidence>
<dbReference type="OrthoDB" id="5575at2759"/>
<comment type="similarity">
    <text evidence="2">Belongs to the helicase family. SKI2 subfamily.</text>
</comment>
<dbReference type="InterPro" id="IPR001650">
    <property type="entry name" value="Helicase_C-like"/>
</dbReference>
<dbReference type="EMBL" id="KV907493">
    <property type="protein sequence ID" value="OOG00498.1"/>
    <property type="molecule type" value="Genomic_DNA"/>
</dbReference>
<feature type="domain" description="Helicase ATP-binding" evidence="16">
    <location>
        <begin position="244"/>
        <end position="418"/>
    </location>
</feature>
<dbReference type="InterPro" id="IPR027417">
    <property type="entry name" value="P-loop_NTPase"/>
</dbReference>
<dbReference type="GO" id="GO:0008270">
    <property type="term" value="F:zinc ion binding"/>
    <property type="evidence" value="ECO:0007669"/>
    <property type="project" value="UniProtKB-KW"/>
</dbReference>
<evidence type="ECO:0000256" key="10">
    <source>
        <dbReference type="ARBA" id="ARBA00023235"/>
    </source>
</evidence>
<dbReference type="OMA" id="VYGYQSH"/>
<dbReference type="InterPro" id="IPR011545">
    <property type="entry name" value="DEAD/DEAH_box_helicase_dom"/>
</dbReference>
<keyword evidence="10" id="KW-0413">Isomerase</keyword>
<evidence type="ECO:0000313" key="19">
    <source>
        <dbReference type="Proteomes" id="UP000188318"/>
    </source>
</evidence>
<dbReference type="Gene3D" id="3.40.50.300">
    <property type="entry name" value="P-loop containing nucleotide triphosphate hydrolases"/>
    <property type="match status" value="2"/>
</dbReference>
<feature type="region of interest" description="Disordered" evidence="15">
    <location>
        <begin position="46"/>
        <end position="70"/>
    </location>
</feature>
<feature type="region of interest" description="Disordered" evidence="15">
    <location>
        <begin position="1040"/>
        <end position="1069"/>
    </location>
</feature>
<dbReference type="PROSITE" id="PS51192">
    <property type="entry name" value="HELICASE_ATP_BIND_1"/>
    <property type="match status" value="1"/>
</dbReference>
<dbReference type="GO" id="GO:0003676">
    <property type="term" value="F:nucleic acid binding"/>
    <property type="evidence" value="ECO:0007669"/>
    <property type="project" value="InterPro"/>
</dbReference>
<feature type="compositionally biased region" description="Basic and acidic residues" evidence="15">
    <location>
        <begin position="1114"/>
        <end position="1136"/>
    </location>
</feature>
<evidence type="ECO:0000259" key="17">
    <source>
        <dbReference type="PROSITE" id="PS51194"/>
    </source>
</evidence>
<proteinExistence type="inferred from homology"/>
<protein>
    <recommendedName>
        <fullName evidence="13">DNA 3'-5' helicase</fullName>
        <ecNumber evidence="13">5.6.2.4</ecNumber>
    </recommendedName>
</protein>
<dbReference type="FunFam" id="3.40.50.300:FF:001076">
    <property type="entry name" value="ATP-dependent DNA helicase MER3"/>
    <property type="match status" value="1"/>
</dbReference>
<feature type="region of interest" description="Disordered" evidence="15">
    <location>
        <begin position="1219"/>
        <end position="1249"/>
    </location>
</feature>
<keyword evidence="19" id="KW-1185">Reference proteome</keyword>
<dbReference type="SMART" id="SM00487">
    <property type="entry name" value="DEXDc"/>
    <property type="match status" value="1"/>
</dbReference>
<dbReference type="InterPro" id="IPR004179">
    <property type="entry name" value="Sec63-dom"/>
</dbReference>
<feature type="compositionally biased region" description="Polar residues" evidence="15">
    <location>
        <begin position="1362"/>
        <end position="1371"/>
    </location>
</feature>
<evidence type="ECO:0000256" key="12">
    <source>
        <dbReference type="ARBA" id="ARBA00034617"/>
    </source>
</evidence>
<name>A0A1R3S1C3_ASPC5</name>
<dbReference type="Gene3D" id="1.10.10.10">
    <property type="entry name" value="Winged helix-like DNA-binding domain superfamily/Winged helix DNA-binding domain"/>
    <property type="match status" value="1"/>
</dbReference>
<feature type="domain" description="Helicase C-terminal" evidence="17">
    <location>
        <begin position="458"/>
        <end position="646"/>
    </location>
</feature>
<evidence type="ECO:0000256" key="2">
    <source>
        <dbReference type="ARBA" id="ARBA00010140"/>
    </source>
</evidence>
<dbReference type="GO" id="GO:0016787">
    <property type="term" value="F:hydrolase activity"/>
    <property type="evidence" value="ECO:0007669"/>
    <property type="project" value="UniProtKB-KW"/>
</dbReference>
<reference evidence="19" key="1">
    <citation type="journal article" date="2017" name="Genome Biol.">
        <title>Comparative genomics reveals high biological diversity and specific adaptations in the industrially and medically important fungal genus Aspergillus.</title>
        <authorList>
            <person name="de Vries R.P."/>
            <person name="Riley R."/>
            <person name="Wiebenga A."/>
            <person name="Aguilar-Osorio G."/>
            <person name="Amillis S."/>
            <person name="Uchima C.A."/>
            <person name="Anderluh G."/>
            <person name="Asadollahi M."/>
            <person name="Askin M."/>
            <person name="Barry K."/>
            <person name="Battaglia E."/>
            <person name="Bayram O."/>
            <person name="Benocci T."/>
            <person name="Braus-Stromeyer S.A."/>
            <person name="Caldana C."/>
            <person name="Canovas D."/>
            <person name="Cerqueira G.C."/>
            <person name="Chen F."/>
            <person name="Chen W."/>
            <person name="Choi C."/>
            <person name="Clum A."/>
            <person name="Dos Santos R.A."/>
            <person name="Damasio A.R."/>
            <person name="Diallinas G."/>
            <person name="Emri T."/>
            <person name="Fekete E."/>
            <person name="Flipphi M."/>
            <person name="Freyberg S."/>
            <person name="Gallo A."/>
            <person name="Gournas C."/>
            <person name="Habgood R."/>
            <person name="Hainaut M."/>
            <person name="Harispe M.L."/>
            <person name="Henrissat B."/>
            <person name="Hilden K.S."/>
            <person name="Hope R."/>
            <person name="Hossain A."/>
            <person name="Karabika E."/>
            <person name="Karaffa L."/>
            <person name="Karanyi Z."/>
            <person name="Krasevec N."/>
            <person name="Kuo A."/>
            <person name="Kusch H."/>
            <person name="LaButti K."/>
            <person name="Lagendijk E.L."/>
            <person name="Lapidus A."/>
            <person name="Levasseur A."/>
            <person name="Lindquist E."/>
            <person name="Lipzen A."/>
            <person name="Logrieco A.F."/>
            <person name="MacCabe A."/>
            <person name="Maekelae M.R."/>
            <person name="Malavazi I."/>
            <person name="Melin P."/>
            <person name="Meyer V."/>
            <person name="Mielnichuk N."/>
            <person name="Miskei M."/>
            <person name="Molnar A.P."/>
            <person name="Mule G."/>
            <person name="Ngan C.Y."/>
            <person name="Orejas M."/>
            <person name="Orosz E."/>
            <person name="Ouedraogo J.P."/>
            <person name="Overkamp K.M."/>
            <person name="Park H.-S."/>
            <person name="Perrone G."/>
            <person name="Piumi F."/>
            <person name="Punt P.J."/>
            <person name="Ram A.F."/>
            <person name="Ramon A."/>
            <person name="Rauscher S."/>
            <person name="Record E."/>
            <person name="Riano-Pachon D.M."/>
            <person name="Robert V."/>
            <person name="Roehrig J."/>
            <person name="Ruller R."/>
            <person name="Salamov A."/>
            <person name="Salih N.S."/>
            <person name="Samson R.A."/>
            <person name="Sandor E."/>
            <person name="Sanguinetti M."/>
            <person name="Schuetze T."/>
            <person name="Sepcic K."/>
            <person name="Shelest E."/>
            <person name="Sherlock G."/>
            <person name="Sophianopoulou V."/>
            <person name="Squina F.M."/>
            <person name="Sun H."/>
            <person name="Susca A."/>
            <person name="Todd R.B."/>
            <person name="Tsang A."/>
            <person name="Unkles S.E."/>
            <person name="van de Wiele N."/>
            <person name="van Rossen-Uffink D."/>
            <person name="Oliveira J.V."/>
            <person name="Vesth T.C."/>
            <person name="Visser J."/>
            <person name="Yu J.-H."/>
            <person name="Zhou M."/>
            <person name="Andersen M.R."/>
            <person name="Archer D.B."/>
            <person name="Baker S.E."/>
            <person name="Benoit I."/>
            <person name="Brakhage A.A."/>
            <person name="Braus G.H."/>
            <person name="Fischer R."/>
            <person name="Frisvad J.C."/>
            <person name="Goldman G.H."/>
            <person name="Houbraken J."/>
            <person name="Oakley B."/>
            <person name="Pocsi I."/>
            <person name="Scazzocchio C."/>
            <person name="Seiboth B."/>
            <person name="vanKuyk P.A."/>
            <person name="Wortman J."/>
            <person name="Dyer P.S."/>
            <person name="Grigoriev I.V."/>
        </authorList>
    </citation>
    <scope>NUCLEOTIDE SEQUENCE [LARGE SCALE GENOMIC DNA]</scope>
    <source>
        <strain evidence="19">ITEM 5010</strain>
    </source>
</reference>
<sequence length="1434" mass="160554">MRHKTYHPVPVNRQNVPYKRRAIAHLPTPSRSNSTSTIDQRLVKGAQEPFLPRPPRENQRSYVSEPQLLPRDDSLELDAFDLELLAQSDEQTRSLQTAGLITDRGSLSSGPSQATNYNQVSRFFRAGPHVTPHQSLGSSSSDMGARLPSSPLIRLRAERTNIQPCQHNLEARDVPHTSYDYGESHPHSPEKLPMASQRRQKSAFKQLPVSIRGIVLVSVHELPDKYRSIFPFPVFNAVQSKCFHPVYNTDSNIVLSAPTGSGKTVIMELAICRLLNCLKDERFKVVYQAPTKSLCSEKFRDWNTKFHTLGLQCAELTGDTDHTQLRRVQNSQIIITTPEKWDSMTRKWKDHSRLMQLVKLFLIDEVHILKEARGATLEAVVSRMKSNGSNVRFVALSATVPNSEDISTWLGRDPTNQHVPAHREHFGEEFRPVKLQKFVYGYQSHANDFAFDKMCSSKLPDLIASHSSKKPIMIFCCTRNSAVATAKELARLWSMSNPPARLWKGPGKPMEVQNMDLKTTICAGVAFHHAGLDPGDRRSVETRFFQGLISIICCTSTLAVGVNLPCHLVIIKGTVGWQEGGCKEYSNLEIMQMLGRAGRPQFDDNATAVIMTRKERESHYEKLVSGSQSLESCLHLNLVDHLNAEIGLGNVTNIDSAIRWLAGTFLFVRMRRNPTHYHLKEDADRDDEDEMLRKICEKDIKLLQECGLVSTDCFRSTNFGDAMARYYVRFETMRTLLTLKPHSSLSQILSVISRADEFREIRLKAGEKTLYKEINRASAIRFPVNVDIALPAHKISLLIQSELGAVDFPDGEPFQKHKFTFQQDKTFVFSHINRLIRCVIDCQVGLKDSITLRSALELARSLGAKVWDDSPLQMKQIEQIGVVAVRKLASAGITSIEALELCEPHQIDMTLSRNPPFGRKLLDRLVDFPKLRVSIKMIGKDSKAGNAVKIHIKAEVAFMNPKSPTYFQRRPVYICFLAETSDGRLIDFRRISASKMSNAQEILLVADLKSAGEFVTCYAMCDDIAGTIRSAQLKPDIPASVYPSQLDSQSDSVSTRPKPNISRRRSNDTSQTKCITHLSINTWDSDDQLFDDFLENDEIENGSCVNKLSELSDNEARNKPNSERKNSEKVGKTAEAEGLTRLENGRWACNHRCKDKTMCKHLCCRDGLEKPPKANKKRSSYDDKKTKGLNQMTLPVTIVKRNTPVASITGTEVYANHATDNGDKARINPSIPARTSKKDSSSDYGDDSFSDFPSPSALLFEYSATPTKRNLEPPTKEGKMDLNDDWIDDDIWLGPGSPSADSFSSGQSRVIIAKVSQDKTTHAPQSVQTKTDIPKTSYEKSGSQVVNLHVLDTSHGKKRNLPATTRTTTSDSKPKKCKTDKATTSTGKSQSNNVTVPSGSGPSGSVHETPTIPEGWEDIDRDLLDEFKDIINLF</sequence>
<evidence type="ECO:0000256" key="3">
    <source>
        <dbReference type="ARBA" id="ARBA00022723"/>
    </source>
</evidence>
<dbReference type="PROSITE" id="PS51194">
    <property type="entry name" value="HELICASE_CTER"/>
    <property type="match status" value="1"/>
</dbReference>
<feature type="compositionally biased region" description="Polar residues" evidence="15">
    <location>
        <begin position="1042"/>
        <end position="1057"/>
    </location>
</feature>
<comment type="catalytic activity">
    <reaction evidence="14">
        <text>ATP + H2O = ADP + phosphate + H(+)</text>
        <dbReference type="Rhea" id="RHEA:13065"/>
        <dbReference type="ChEBI" id="CHEBI:15377"/>
        <dbReference type="ChEBI" id="CHEBI:15378"/>
        <dbReference type="ChEBI" id="CHEBI:30616"/>
        <dbReference type="ChEBI" id="CHEBI:43474"/>
        <dbReference type="ChEBI" id="CHEBI:456216"/>
        <dbReference type="EC" id="5.6.2.4"/>
    </reaction>
</comment>
<evidence type="ECO:0000256" key="9">
    <source>
        <dbReference type="ARBA" id="ARBA00022840"/>
    </source>
</evidence>
<dbReference type="PANTHER" id="PTHR47835">
    <property type="entry name" value="HFM1, ATP DEPENDENT DNA HELICASE HOMOLOG"/>
    <property type="match status" value="1"/>
</dbReference>
<dbReference type="Pfam" id="PF23445">
    <property type="entry name" value="WHD_SNRNP200"/>
    <property type="match status" value="1"/>
</dbReference>
<dbReference type="VEuPathDB" id="FungiDB:ASPCADRAFT_158609"/>
<dbReference type="PANTHER" id="PTHR47835:SF3">
    <property type="entry name" value="HELICASE FOR MEIOSIS 1"/>
    <property type="match status" value="1"/>
</dbReference>
<dbReference type="STRING" id="602072.A0A1R3S1C3"/>
<dbReference type="GO" id="GO:0005524">
    <property type="term" value="F:ATP binding"/>
    <property type="evidence" value="ECO:0007669"/>
    <property type="project" value="UniProtKB-KW"/>
</dbReference>
<keyword evidence="8" id="KW-0862">Zinc</keyword>
<dbReference type="SMART" id="SM00973">
    <property type="entry name" value="Sec63"/>
    <property type="match status" value="1"/>
</dbReference>
<gene>
    <name evidence="18" type="ORF">ASPCADRAFT_158609</name>
</gene>
<dbReference type="Pfam" id="PF00271">
    <property type="entry name" value="Helicase_C"/>
    <property type="match status" value="1"/>
</dbReference>
<dbReference type="SUPFAM" id="SSF52540">
    <property type="entry name" value="P-loop containing nucleoside triphosphate hydrolases"/>
    <property type="match status" value="1"/>
</dbReference>
<comment type="catalytic activity">
    <reaction evidence="12">
        <text>Couples ATP hydrolysis with the unwinding of duplex DNA by translocating in the 3'-5' direction.</text>
        <dbReference type="EC" id="5.6.2.4"/>
    </reaction>
</comment>
<keyword evidence="3" id="KW-0479">Metal-binding</keyword>
<feature type="region of interest" description="Disordered" evidence="15">
    <location>
        <begin position="1315"/>
        <end position="1341"/>
    </location>
</feature>
<keyword evidence="7" id="KW-0347">Helicase</keyword>
<evidence type="ECO:0000256" key="15">
    <source>
        <dbReference type="SAM" id="MobiDB-lite"/>
    </source>
</evidence>